<evidence type="ECO:0000313" key="3">
    <source>
        <dbReference type="EMBL" id="ORY09834.1"/>
    </source>
</evidence>
<dbReference type="InterPro" id="IPR036291">
    <property type="entry name" value="NAD(P)-bd_dom_sf"/>
</dbReference>
<evidence type="ECO:0000259" key="1">
    <source>
        <dbReference type="Pfam" id="PF01408"/>
    </source>
</evidence>
<dbReference type="Proteomes" id="UP000193144">
    <property type="component" value="Unassembled WGS sequence"/>
</dbReference>
<dbReference type="OrthoDB" id="64915at2759"/>
<reference evidence="3 4" key="1">
    <citation type="submission" date="2016-07" db="EMBL/GenBank/DDBJ databases">
        <title>Pervasive Adenine N6-methylation of Active Genes in Fungi.</title>
        <authorList>
            <consortium name="DOE Joint Genome Institute"/>
            <person name="Mondo S.J."/>
            <person name="Dannebaum R.O."/>
            <person name="Kuo R.C."/>
            <person name="Labutti K."/>
            <person name="Haridas S."/>
            <person name="Kuo A."/>
            <person name="Salamov A."/>
            <person name="Ahrendt S.R."/>
            <person name="Lipzen A."/>
            <person name="Sullivan W."/>
            <person name="Andreopoulos W.B."/>
            <person name="Clum A."/>
            <person name="Lindquist E."/>
            <person name="Daum C."/>
            <person name="Ramamoorthy G.K."/>
            <person name="Gryganskyi A."/>
            <person name="Culley D."/>
            <person name="Magnuson J.K."/>
            <person name="James T.Y."/>
            <person name="O'Malley M.A."/>
            <person name="Stajich J.E."/>
            <person name="Spatafora J.W."/>
            <person name="Visel A."/>
            <person name="Grigoriev I.V."/>
        </authorList>
    </citation>
    <scope>NUCLEOTIDE SEQUENCE [LARGE SCALE GENOMIC DNA]</scope>
    <source>
        <strain evidence="3 4">CBS 115471</strain>
    </source>
</reference>
<dbReference type="PANTHER" id="PTHR43708">
    <property type="entry name" value="CONSERVED EXPRESSED OXIDOREDUCTASE (EUROFUNG)"/>
    <property type="match status" value="1"/>
</dbReference>
<keyword evidence="4" id="KW-1185">Reference proteome</keyword>
<dbReference type="Gene3D" id="3.30.360.10">
    <property type="entry name" value="Dihydrodipicolinate Reductase, domain 2"/>
    <property type="match status" value="1"/>
</dbReference>
<dbReference type="AlphaFoldDB" id="A0A1Y1ZI07"/>
<organism evidence="3 4">
    <name type="scientific">Clohesyomyces aquaticus</name>
    <dbReference type="NCBI Taxonomy" id="1231657"/>
    <lineage>
        <taxon>Eukaryota</taxon>
        <taxon>Fungi</taxon>
        <taxon>Dikarya</taxon>
        <taxon>Ascomycota</taxon>
        <taxon>Pezizomycotina</taxon>
        <taxon>Dothideomycetes</taxon>
        <taxon>Pleosporomycetidae</taxon>
        <taxon>Pleosporales</taxon>
        <taxon>Lindgomycetaceae</taxon>
        <taxon>Clohesyomyces</taxon>
    </lineage>
</organism>
<dbReference type="Pfam" id="PF01408">
    <property type="entry name" value="GFO_IDH_MocA"/>
    <property type="match status" value="1"/>
</dbReference>
<dbReference type="Pfam" id="PF22685">
    <property type="entry name" value="Gal80p_C-like"/>
    <property type="match status" value="1"/>
</dbReference>
<dbReference type="InterPro" id="IPR055080">
    <property type="entry name" value="Gal80p-like_C"/>
</dbReference>
<dbReference type="SUPFAM" id="SSF51735">
    <property type="entry name" value="NAD(P)-binding Rossmann-fold domains"/>
    <property type="match status" value="1"/>
</dbReference>
<dbReference type="Gene3D" id="3.40.50.720">
    <property type="entry name" value="NAD(P)-binding Rossmann-like Domain"/>
    <property type="match status" value="1"/>
</dbReference>
<dbReference type="STRING" id="1231657.A0A1Y1ZI07"/>
<gene>
    <name evidence="3" type="ORF">BCR34DRAFT_674465</name>
</gene>
<evidence type="ECO:0000259" key="2">
    <source>
        <dbReference type="Pfam" id="PF22685"/>
    </source>
</evidence>
<dbReference type="InterPro" id="IPR051317">
    <property type="entry name" value="Gfo/Idh/MocA_oxidoreduct"/>
</dbReference>
<feature type="domain" description="Gfo/Idh/MocA-like oxidoreductase N-terminal" evidence="1">
    <location>
        <begin position="8"/>
        <end position="130"/>
    </location>
</feature>
<feature type="domain" description="Gal80p-like C-terminal" evidence="2">
    <location>
        <begin position="139"/>
        <end position="260"/>
    </location>
</feature>
<evidence type="ECO:0000313" key="4">
    <source>
        <dbReference type="Proteomes" id="UP000193144"/>
    </source>
</evidence>
<dbReference type="EMBL" id="MCFA01000081">
    <property type="protein sequence ID" value="ORY09834.1"/>
    <property type="molecule type" value="Genomic_DNA"/>
</dbReference>
<comment type="caution">
    <text evidence="3">The sequence shown here is derived from an EMBL/GenBank/DDBJ whole genome shotgun (WGS) entry which is preliminary data.</text>
</comment>
<proteinExistence type="predicted"/>
<dbReference type="PANTHER" id="PTHR43708:SF1">
    <property type="entry name" value="GALACTOSE_LACTOSE METABOLISM REGULATORY PROTEIN GAL80"/>
    <property type="match status" value="1"/>
</dbReference>
<dbReference type="SUPFAM" id="SSF55347">
    <property type="entry name" value="Glyceraldehyde-3-phosphate dehydrogenase-like, C-terminal domain"/>
    <property type="match status" value="1"/>
</dbReference>
<sequence length="356" mass="38424">MASKPNSIGFIGLSAKVSWAARSHLHYLKATSHYKITALQNSSKSAAETAAATYSLQDVHKHENPTSLANDPSVDIVAVSVNVPEHYKFIKPALEAGKDVFVEWPLAANLTDALELTLLAPSKGVRTMVGLQARQNLTIITAKDMVASGKLGRILGTNMYGHGGIFGPTIGENFLYGLPIEAGANLVTIPFGYAVDALRFVLGEFESLNATLGNQRPELVVVDGEGKEVRKVKKTNYDHVAVTGELVGGAVADVVYINGTEGSLVLEGSSGHVQMFQPTMKFFDGKGNEEKVEVEKTGNWDKRDFSFNVGKAWDAWAGQGLEDGYSVTTFEDAVVRHWMIEAVYKSAEKGVKGNYV</sequence>
<accession>A0A1Y1ZI07</accession>
<dbReference type="InterPro" id="IPR000683">
    <property type="entry name" value="Gfo/Idh/MocA-like_OxRdtase_N"/>
</dbReference>
<name>A0A1Y1ZI07_9PLEO</name>
<protein>
    <submittedName>
        <fullName evidence="3">NAD-binding Rossmann fold oxidoreductase family protein</fullName>
    </submittedName>
</protein>
<dbReference type="GO" id="GO:0000166">
    <property type="term" value="F:nucleotide binding"/>
    <property type="evidence" value="ECO:0007669"/>
    <property type="project" value="InterPro"/>
</dbReference>